<keyword evidence="4" id="KW-1185">Reference proteome</keyword>
<keyword evidence="2" id="KW-0472">Membrane</keyword>
<reference evidence="3 4" key="1">
    <citation type="submission" date="2019-01" db="EMBL/GenBank/DDBJ databases">
        <title>Draft genome sequence of Psathyrella aberdarensis IHI B618.</title>
        <authorList>
            <person name="Buettner E."/>
            <person name="Kellner H."/>
        </authorList>
    </citation>
    <scope>NUCLEOTIDE SEQUENCE [LARGE SCALE GENOMIC DNA]</scope>
    <source>
        <strain evidence="3 4">IHI B618</strain>
    </source>
</reference>
<feature type="region of interest" description="Disordered" evidence="1">
    <location>
        <begin position="128"/>
        <end position="175"/>
    </location>
</feature>
<evidence type="ECO:0000256" key="1">
    <source>
        <dbReference type="SAM" id="MobiDB-lite"/>
    </source>
</evidence>
<keyword evidence="2" id="KW-1133">Transmembrane helix</keyword>
<evidence type="ECO:0000256" key="2">
    <source>
        <dbReference type="SAM" id="Phobius"/>
    </source>
</evidence>
<organism evidence="3 4">
    <name type="scientific">Candolleomyces aberdarensis</name>
    <dbReference type="NCBI Taxonomy" id="2316362"/>
    <lineage>
        <taxon>Eukaryota</taxon>
        <taxon>Fungi</taxon>
        <taxon>Dikarya</taxon>
        <taxon>Basidiomycota</taxon>
        <taxon>Agaricomycotina</taxon>
        <taxon>Agaricomycetes</taxon>
        <taxon>Agaricomycetidae</taxon>
        <taxon>Agaricales</taxon>
        <taxon>Agaricineae</taxon>
        <taxon>Psathyrellaceae</taxon>
        <taxon>Candolleomyces</taxon>
    </lineage>
</organism>
<dbReference type="AlphaFoldDB" id="A0A4Q2D8X1"/>
<dbReference type="OrthoDB" id="2947347at2759"/>
<feature type="transmembrane region" description="Helical" evidence="2">
    <location>
        <begin position="224"/>
        <end position="246"/>
    </location>
</feature>
<protein>
    <submittedName>
        <fullName evidence="3">Uncharacterized protein</fullName>
    </submittedName>
</protein>
<feature type="transmembrane region" description="Helical" evidence="2">
    <location>
        <begin position="24"/>
        <end position="47"/>
    </location>
</feature>
<dbReference type="EMBL" id="SDEE01000559">
    <property type="protein sequence ID" value="RXW15382.1"/>
    <property type="molecule type" value="Genomic_DNA"/>
</dbReference>
<accession>A0A4Q2D8X1</accession>
<feature type="transmembrane region" description="Helical" evidence="2">
    <location>
        <begin position="258"/>
        <end position="277"/>
    </location>
</feature>
<keyword evidence="2" id="KW-0812">Transmembrane</keyword>
<gene>
    <name evidence="3" type="ORF">EST38_g10473</name>
</gene>
<feature type="transmembrane region" description="Helical" evidence="2">
    <location>
        <begin position="59"/>
        <end position="83"/>
    </location>
</feature>
<dbReference type="Proteomes" id="UP000290288">
    <property type="component" value="Unassembled WGS sequence"/>
</dbReference>
<name>A0A4Q2D8X1_9AGAR</name>
<sequence>MSTPSTSTNSALESLAEEIKCYSLPYGALGFVSHVLTYYTIACLWYGRKPLWPFSRVTFNRFDLALGGFGLLISTLLTIVTIVRCKDTWELLVIAIWKMSMSLLNGVTAVHVAGLFIMEKIRLKRARKRKRREGSEASDATIADTAGHEQEGSSGGDVEKGAAGSEGDGGDSDKQQEAPIDVVVDPMRHVFWWIILYVPGMFAGIVGVMTLAVKNIENKAVLKLTAGFYTVVGTGVLVVVAGLLYRIRNAEGGTGKKIVFGGLIWVVATFSILAVFYSDWALGMMTDNITGLPSGDTAALYWTYWISKRLPMFSL</sequence>
<evidence type="ECO:0000313" key="4">
    <source>
        <dbReference type="Proteomes" id="UP000290288"/>
    </source>
</evidence>
<proteinExistence type="predicted"/>
<evidence type="ECO:0000313" key="3">
    <source>
        <dbReference type="EMBL" id="RXW15382.1"/>
    </source>
</evidence>
<feature type="transmembrane region" description="Helical" evidence="2">
    <location>
        <begin position="190"/>
        <end position="212"/>
    </location>
</feature>
<feature type="transmembrane region" description="Helical" evidence="2">
    <location>
        <begin position="95"/>
        <end position="118"/>
    </location>
</feature>
<comment type="caution">
    <text evidence="3">The sequence shown here is derived from an EMBL/GenBank/DDBJ whole genome shotgun (WGS) entry which is preliminary data.</text>
</comment>